<organism evidence="9 10">
    <name type="scientific">Micropruina glycogenica</name>
    <dbReference type="NCBI Taxonomy" id="75385"/>
    <lineage>
        <taxon>Bacteria</taxon>
        <taxon>Bacillati</taxon>
        <taxon>Actinomycetota</taxon>
        <taxon>Actinomycetes</taxon>
        <taxon>Propionibacteriales</taxon>
        <taxon>Nocardioidaceae</taxon>
        <taxon>Micropruina</taxon>
    </lineage>
</organism>
<dbReference type="GO" id="GO:0005886">
    <property type="term" value="C:plasma membrane"/>
    <property type="evidence" value="ECO:0007669"/>
    <property type="project" value="UniProtKB-SubCell"/>
</dbReference>
<evidence type="ECO:0000256" key="2">
    <source>
        <dbReference type="ARBA" id="ARBA00010145"/>
    </source>
</evidence>
<evidence type="ECO:0000256" key="6">
    <source>
        <dbReference type="ARBA" id="ARBA00022989"/>
    </source>
</evidence>
<dbReference type="AlphaFoldDB" id="A0A2N9JEU0"/>
<reference evidence="9 10" key="1">
    <citation type="submission" date="2018-02" db="EMBL/GenBank/DDBJ databases">
        <authorList>
            <person name="Cohen D.B."/>
            <person name="Kent A.D."/>
        </authorList>
    </citation>
    <scope>NUCLEOTIDE SEQUENCE [LARGE SCALE GENOMIC DNA]</scope>
    <source>
        <strain evidence="9">1</strain>
    </source>
</reference>
<evidence type="ECO:0000256" key="1">
    <source>
        <dbReference type="ARBA" id="ARBA00004651"/>
    </source>
</evidence>
<feature type="transmembrane region" description="Helical" evidence="8">
    <location>
        <begin position="79"/>
        <end position="101"/>
    </location>
</feature>
<dbReference type="PANTHER" id="PTHR36838">
    <property type="entry name" value="AUXIN EFFLUX CARRIER FAMILY PROTEIN"/>
    <property type="match status" value="1"/>
</dbReference>
<keyword evidence="5 8" id="KW-0812">Transmembrane</keyword>
<evidence type="ECO:0000313" key="10">
    <source>
        <dbReference type="Proteomes" id="UP000238164"/>
    </source>
</evidence>
<name>A0A2N9JEU0_9ACTN</name>
<evidence type="ECO:0000256" key="4">
    <source>
        <dbReference type="ARBA" id="ARBA00022475"/>
    </source>
</evidence>
<feature type="transmembrane region" description="Helical" evidence="8">
    <location>
        <begin position="215"/>
        <end position="234"/>
    </location>
</feature>
<accession>A0A2N9JEU0</accession>
<dbReference type="Gene3D" id="1.20.1530.20">
    <property type="match status" value="1"/>
</dbReference>
<evidence type="ECO:0000256" key="8">
    <source>
        <dbReference type="SAM" id="Phobius"/>
    </source>
</evidence>
<comment type="subcellular location">
    <subcellularLocation>
        <location evidence="1">Cell membrane</location>
        <topology evidence="1">Multi-pass membrane protein</topology>
    </subcellularLocation>
</comment>
<dbReference type="Pfam" id="PF03547">
    <property type="entry name" value="Mem_trans"/>
    <property type="match status" value="2"/>
</dbReference>
<dbReference type="InterPro" id="IPR038770">
    <property type="entry name" value="Na+/solute_symporter_sf"/>
</dbReference>
<feature type="transmembrane region" description="Helical" evidence="8">
    <location>
        <begin position="53"/>
        <end position="73"/>
    </location>
</feature>
<evidence type="ECO:0000256" key="7">
    <source>
        <dbReference type="ARBA" id="ARBA00023136"/>
    </source>
</evidence>
<dbReference type="Proteomes" id="UP000238164">
    <property type="component" value="Chromosome 1"/>
</dbReference>
<feature type="transmembrane region" description="Helical" evidence="8">
    <location>
        <begin position="277"/>
        <end position="296"/>
    </location>
</feature>
<keyword evidence="3" id="KW-0813">Transport</keyword>
<sequence>MRAAGTHRAADADTPSLLRVQGALSGFFTIGVIVATGALLAHFRVLGDLHRALLNRLAFLVASPALLFSLVVQADLAHLFSHTLTVSLIAIGAAAVAYLVASRALFGRFNAATVIGTLCASYTNAGNLGLPIAAAIMGDMTWMAPIMLVQIGLLQPLALAVLDTRTARRSGEPLAWHSYLTLPLRNPITTAVLLAVVVKLTGVSVPALVQKPIEMVGAIAVPAMLLAFGISLRLDPLAIRGSHAPLVWLVQVIKVVLMPLAAWVLGSFAFGLNGSELLAVTVIAALPAAQNIYVIASRYEVGESLARDSIFISTMLSVPTITLIAGLLGAG</sequence>
<dbReference type="EMBL" id="LT985188">
    <property type="protein sequence ID" value="SPD86641.1"/>
    <property type="molecule type" value="Genomic_DNA"/>
</dbReference>
<keyword evidence="4" id="KW-1003">Cell membrane</keyword>
<protein>
    <submittedName>
        <fullName evidence="9">Transporter</fullName>
    </submittedName>
</protein>
<evidence type="ECO:0000256" key="5">
    <source>
        <dbReference type="ARBA" id="ARBA00022692"/>
    </source>
</evidence>
<comment type="similarity">
    <text evidence="2">Belongs to the auxin efflux carrier (TC 2.A.69) family.</text>
</comment>
<feature type="transmembrane region" description="Helical" evidence="8">
    <location>
        <begin position="308"/>
        <end position="330"/>
    </location>
</feature>
<keyword evidence="6 8" id="KW-1133">Transmembrane helix</keyword>
<dbReference type="KEGG" id="mgg:MPLG2_1605"/>
<proteinExistence type="inferred from homology"/>
<dbReference type="PANTHER" id="PTHR36838:SF1">
    <property type="entry name" value="SLR1864 PROTEIN"/>
    <property type="match status" value="1"/>
</dbReference>
<evidence type="ECO:0000256" key="3">
    <source>
        <dbReference type="ARBA" id="ARBA00022448"/>
    </source>
</evidence>
<keyword evidence="7 8" id="KW-0472">Membrane</keyword>
<feature type="transmembrane region" description="Helical" evidence="8">
    <location>
        <begin position="113"/>
        <end position="136"/>
    </location>
</feature>
<feature type="transmembrane region" description="Helical" evidence="8">
    <location>
        <begin position="20"/>
        <end position="41"/>
    </location>
</feature>
<feature type="transmembrane region" description="Helical" evidence="8">
    <location>
        <begin position="142"/>
        <end position="162"/>
    </location>
</feature>
<dbReference type="GO" id="GO:0055085">
    <property type="term" value="P:transmembrane transport"/>
    <property type="evidence" value="ECO:0007669"/>
    <property type="project" value="InterPro"/>
</dbReference>
<dbReference type="InterPro" id="IPR004776">
    <property type="entry name" value="Mem_transp_PIN-like"/>
</dbReference>
<keyword evidence="10" id="KW-1185">Reference proteome</keyword>
<evidence type="ECO:0000313" key="9">
    <source>
        <dbReference type="EMBL" id="SPD86641.1"/>
    </source>
</evidence>
<feature type="transmembrane region" description="Helical" evidence="8">
    <location>
        <begin position="246"/>
        <end position="265"/>
    </location>
</feature>
<gene>
    <name evidence="9" type="ORF">MPLG2_1605</name>
</gene>